<gene>
    <name evidence="1" type="ORF">HX845_23400</name>
</gene>
<dbReference type="Gene3D" id="1.10.357.10">
    <property type="entry name" value="Tetracycline Repressor, domain 2"/>
    <property type="match status" value="1"/>
</dbReference>
<sequence>MKSKDKTINYKLAEDREKDLKLALYRIQKCRAHTGETKVTIAAVAREAGVSTALIHNYYPGIAEAIREAQGLSSRTKRDMKHQDLIAERMKSAAYRREIQELRVKVANLASVNEVLLDENRVLKAKMNDRKVIDLASRKPHG</sequence>
<accession>A0A7Y7Y288</accession>
<dbReference type="SUPFAM" id="SSF46689">
    <property type="entry name" value="Homeodomain-like"/>
    <property type="match status" value="1"/>
</dbReference>
<dbReference type="InterPro" id="IPR009057">
    <property type="entry name" value="Homeodomain-like_sf"/>
</dbReference>
<evidence type="ECO:0000313" key="2">
    <source>
        <dbReference type="Proteomes" id="UP000517547"/>
    </source>
</evidence>
<reference evidence="1 2" key="1">
    <citation type="submission" date="2020-04" db="EMBL/GenBank/DDBJ databases">
        <title>Molecular characterization of pseudomonads from Agaricus bisporus reveal novel blotch 2 pathogens in Western Europe.</title>
        <authorList>
            <person name="Taparia T."/>
            <person name="Krijger M."/>
            <person name="Haynes E."/>
            <person name="Elpinstone J.G."/>
            <person name="Noble R."/>
            <person name="Van Der Wolf J."/>
        </authorList>
    </citation>
    <scope>NUCLEOTIDE SEQUENCE [LARGE SCALE GENOMIC DNA]</scope>
    <source>
        <strain evidence="1 2">IPO3738</strain>
    </source>
</reference>
<protein>
    <submittedName>
        <fullName evidence="1">TetR family transcriptional regulator</fullName>
    </submittedName>
</protein>
<dbReference type="AlphaFoldDB" id="A0A7Y7Y288"/>
<proteinExistence type="predicted"/>
<organism evidence="1 2">
    <name type="scientific">Pseudomonas gingeri</name>
    <dbReference type="NCBI Taxonomy" id="117681"/>
    <lineage>
        <taxon>Bacteria</taxon>
        <taxon>Pseudomonadati</taxon>
        <taxon>Pseudomonadota</taxon>
        <taxon>Gammaproteobacteria</taxon>
        <taxon>Pseudomonadales</taxon>
        <taxon>Pseudomonadaceae</taxon>
        <taxon>Pseudomonas</taxon>
    </lineage>
</organism>
<dbReference type="RefSeq" id="WP_017124319.1">
    <property type="nucleotide sequence ID" value="NZ_JACAQE010000008.1"/>
</dbReference>
<evidence type="ECO:0000313" key="1">
    <source>
        <dbReference type="EMBL" id="NWC16622.1"/>
    </source>
</evidence>
<dbReference type="EMBL" id="JACAQE010000008">
    <property type="protein sequence ID" value="NWC16622.1"/>
    <property type="molecule type" value="Genomic_DNA"/>
</dbReference>
<name>A0A7Y7Y288_9PSED</name>
<comment type="caution">
    <text evidence="1">The sequence shown here is derived from an EMBL/GenBank/DDBJ whole genome shotgun (WGS) entry which is preliminary data.</text>
</comment>
<dbReference type="Proteomes" id="UP000517547">
    <property type="component" value="Unassembled WGS sequence"/>
</dbReference>